<organism evidence="1 2">
    <name type="scientific">Conidiobolus coronatus (strain ATCC 28846 / CBS 209.66 / NRRL 28638)</name>
    <name type="common">Delacroixia coronata</name>
    <dbReference type="NCBI Taxonomy" id="796925"/>
    <lineage>
        <taxon>Eukaryota</taxon>
        <taxon>Fungi</taxon>
        <taxon>Fungi incertae sedis</taxon>
        <taxon>Zoopagomycota</taxon>
        <taxon>Entomophthoromycotina</taxon>
        <taxon>Entomophthoromycetes</taxon>
        <taxon>Entomophthorales</taxon>
        <taxon>Ancylistaceae</taxon>
        <taxon>Conidiobolus</taxon>
    </lineage>
</organism>
<sequence length="420" mass="49577">MEANAKENEIDWNNIFILNEFLTYIRPCDLKDFSLLSGLVINKLKPKLFIKITLSSKNIIKRLNSRTFKDEGLAKISDYFEYWENCYYYDRFEEKWKSQLSNNSGLLVLNQLLEEELEKIGNFIKTFSVNGFDNSFYFISLVTFNLINLTRLNLEACSFPLLTILRIGEHLKKLKNLNLYTVSFVELTKQELSPKDVYLPCNLEELSIEHCAVYRMYSVPNTLSLVQYFCNNIEDDPINLQGFKFPRLKKLSLDLVHDKQFVLKLLKSNPLVKELKISGYNNMTQDVSDLISTSHNLKNITIYSNERFPYITDEINLVIPKFNYINVLKLQFRPTNDLNFYHHQSIINYFPNLTQLALDIADIDFDYFNLNAFIRVNLSSINKLDILILELKNVDDFYYEDNIEIFDKFKFDWSNFINLN</sequence>
<evidence type="ECO:0000313" key="1">
    <source>
        <dbReference type="EMBL" id="KXN65453.1"/>
    </source>
</evidence>
<feature type="non-terminal residue" evidence="1">
    <location>
        <position position="420"/>
    </location>
</feature>
<dbReference type="AlphaFoldDB" id="A0A137NRR2"/>
<accession>A0A137NRR2</accession>
<dbReference type="SUPFAM" id="SSF52047">
    <property type="entry name" value="RNI-like"/>
    <property type="match status" value="1"/>
</dbReference>
<evidence type="ECO:0008006" key="3">
    <source>
        <dbReference type="Google" id="ProtNLM"/>
    </source>
</evidence>
<gene>
    <name evidence="1" type="ORF">CONCODRAFT_12942</name>
</gene>
<dbReference type="Gene3D" id="3.80.10.10">
    <property type="entry name" value="Ribonuclease Inhibitor"/>
    <property type="match status" value="1"/>
</dbReference>
<keyword evidence="2" id="KW-1185">Reference proteome</keyword>
<dbReference type="InterPro" id="IPR032675">
    <property type="entry name" value="LRR_dom_sf"/>
</dbReference>
<dbReference type="Proteomes" id="UP000070444">
    <property type="component" value="Unassembled WGS sequence"/>
</dbReference>
<protein>
    <recommendedName>
        <fullName evidence="3">RNI-like protein</fullName>
    </recommendedName>
</protein>
<reference evidence="1 2" key="1">
    <citation type="journal article" date="2015" name="Genome Biol. Evol.">
        <title>Phylogenomic analyses indicate that early fungi evolved digesting cell walls of algal ancestors of land plants.</title>
        <authorList>
            <person name="Chang Y."/>
            <person name="Wang S."/>
            <person name="Sekimoto S."/>
            <person name="Aerts A.L."/>
            <person name="Choi C."/>
            <person name="Clum A."/>
            <person name="LaButti K.M."/>
            <person name="Lindquist E.A."/>
            <person name="Yee Ngan C."/>
            <person name="Ohm R.A."/>
            <person name="Salamov A.A."/>
            <person name="Grigoriev I.V."/>
            <person name="Spatafora J.W."/>
            <person name="Berbee M.L."/>
        </authorList>
    </citation>
    <scope>NUCLEOTIDE SEQUENCE [LARGE SCALE GENOMIC DNA]</scope>
    <source>
        <strain evidence="1 2">NRRL 28638</strain>
    </source>
</reference>
<evidence type="ECO:0000313" key="2">
    <source>
        <dbReference type="Proteomes" id="UP000070444"/>
    </source>
</evidence>
<proteinExistence type="predicted"/>
<dbReference type="EMBL" id="KQ964877">
    <property type="protein sequence ID" value="KXN65453.1"/>
    <property type="molecule type" value="Genomic_DNA"/>
</dbReference>
<name>A0A137NRR2_CONC2</name>